<sequence>MADDSPLACFQVALKEYLNSPNFSDVTIRCEGEDFKAHRLVLCAQSKWFFKACNGDWKEATERVIDLPDDKLPVVEAMLDFFYRFDYQATSSPMIFNAKVYSIADKYDIPTLKSHALGKFRKSVETCWGMDDFPLAIREVYSSTLDNDRGLRDLVVKAACEHADALSKEPEFRTALEEASSFAADVVLSMAKGRPKQTTPRTNTYDCPNCGNSWQAILPSGISCYCPNCGNSRSNWDSYITARA</sequence>
<evidence type="ECO:0000313" key="2">
    <source>
        <dbReference type="EMBL" id="OCL09392.1"/>
    </source>
</evidence>
<protein>
    <submittedName>
        <fullName evidence="2">POZ domain-containing protein</fullName>
    </submittedName>
</protein>
<dbReference type="CDD" id="cd18186">
    <property type="entry name" value="BTB_POZ_ZBTB_KLHL-like"/>
    <property type="match status" value="1"/>
</dbReference>
<dbReference type="InterPro" id="IPR011333">
    <property type="entry name" value="SKP1/BTB/POZ_sf"/>
</dbReference>
<evidence type="ECO:0000313" key="3">
    <source>
        <dbReference type="Proteomes" id="UP000250140"/>
    </source>
</evidence>
<dbReference type="OrthoDB" id="6359816at2759"/>
<gene>
    <name evidence="2" type="ORF">AOQ84DRAFT_375878</name>
</gene>
<dbReference type="Pfam" id="PF00651">
    <property type="entry name" value="BTB"/>
    <property type="match status" value="1"/>
</dbReference>
<dbReference type="AlphaFoldDB" id="A0A8E2JU53"/>
<reference evidence="2 3" key="1">
    <citation type="journal article" date="2016" name="Nat. Commun.">
        <title>Ectomycorrhizal ecology is imprinted in the genome of the dominant symbiotic fungus Cenococcum geophilum.</title>
        <authorList>
            <consortium name="DOE Joint Genome Institute"/>
            <person name="Peter M."/>
            <person name="Kohler A."/>
            <person name="Ohm R.A."/>
            <person name="Kuo A."/>
            <person name="Krutzmann J."/>
            <person name="Morin E."/>
            <person name="Arend M."/>
            <person name="Barry K.W."/>
            <person name="Binder M."/>
            <person name="Choi C."/>
            <person name="Clum A."/>
            <person name="Copeland A."/>
            <person name="Grisel N."/>
            <person name="Haridas S."/>
            <person name="Kipfer T."/>
            <person name="LaButti K."/>
            <person name="Lindquist E."/>
            <person name="Lipzen A."/>
            <person name="Maire R."/>
            <person name="Meier B."/>
            <person name="Mihaltcheva S."/>
            <person name="Molinier V."/>
            <person name="Murat C."/>
            <person name="Poggeler S."/>
            <person name="Quandt C.A."/>
            <person name="Sperisen C."/>
            <person name="Tritt A."/>
            <person name="Tisserant E."/>
            <person name="Crous P.W."/>
            <person name="Henrissat B."/>
            <person name="Nehls U."/>
            <person name="Egli S."/>
            <person name="Spatafora J.W."/>
            <person name="Grigoriev I.V."/>
            <person name="Martin F.M."/>
        </authorList>
    </citation>
    <scope>NUCLEOTIDE SEQUENCE [LARGE SCALE GENOMIC DNA]</scope>
    <source>
        <strain evidence="2 3">CBS 207.34</strain>
    </source>
</reference>
<dbReference type="Gene3D" id="3.30.710.10">
    <property type="entry name" value="Potassium Channel Kv1.1, Chain A"/>
    <property type="match status" value="1"/>
</dbReference>
<evidence type="ECO:0000259" key="1">
    <source>
        <dbReference type="PROSITE" id="PS50097"/>
    </source>
</evidence>
<dbReference type="Proteomes" id="UP000250140">
    <property type="component" value="Unassembled WGS sequence"/>
</dbReference>
<name>A0A8E2JU53_9PEZI</name>
<organism evidence="2 3">
    <name type="scientific">Glonium stellatum</name>
    <dbReference type="NCBI Taxonomy" id="574774"/>
    <lineage>
        <taxon>Eukaryota</taxon>
        <taxon>Fungi</taxon>
        <taxon>Dikarya</taxon>
        <taxon>Ascomycota</taxon>
        <taxon>Pezizomycotina</taxon>
        <taxon>Dothideomycetes</taxon>
        <taxon>Pleosporomycetidae</taxon>
        <taxon>Gloniales</taxon>
        <taxon>Gloniaceae</taxon>
        <taxon>Glonium</taxon>
    </lineage>
</organism>
<proteinExistence type="predicted"/>
<dbReference type="SUPFAM" id="SSF54695">
    <property type="entry name" value="POZ domain"/>
    <property type="match status" value="1"/>
</dbReference>
<dbReference type="PANTHER" id="PTHR47843:SF5">
    <property type="entry name" value="BTB_POZ DOMAIN PROTEIN"/>
    <property type="match status" value="1"/>
</dbReference>
<dbReference type="EMBL" id="KV749461">
    <property type="protein sequence ID" value="OCL09392.1"/>
    <property type="molecule type" value="Genomic_DNA"/>
</dbReference>
<dbReference type="PANTHER" id="PTHR47843">
    <property type="entry name" value="BTB DOMAIN-CONTAINING PROTEIN-RELATED"/>
    <property type="match status" value="1"/>
</dbReference>
<dbReference type="PROSITE" id="PS50097">
    <property type="entry name" value="BTB"/>
    <property type="match status" value="1"/>
</dbReference>
<accession>A0A8E2JU53</accession>
<feature type="domain" description="BTB" evidence="1">
    <location>
        <begin position="24"/>
        <end position="91"/>
    </location>
</feature>
<dbReference type="SMART" id="SM00225">
    <property type="entry name" value="BTB"/>
    <property type="match status" value="1"/>
</dbReference>
<dbReference type="InterPro" id="IPR000210">
    <property type="entry name" value="BTB/POZ_dom"/>
</dbReference>
<keyword evidence="3" id="KW-1185">Reference proteome</keyword>